<dbReference type="PANTHER" id="PTHR13832:SF792">
    <property type="entry name" value="GM14286P"/>
    <property type="match status" value="1"/>
</dbReference>
<comment type="caution">
    <text evidence="2">The sequence shown here is derived from an EMBL/GenBank/DDBJ whole genome shotgun (WGS) entry which is preliminary data.</text>
</comment>
<reference evidence="2 3" key="1">
    <citation type="submission" date="2023-04" db="EMBL/GenBank/DDBJ databases">
        <title>Genome of Basidiobolus ranarum AG-B5.</title>
        <authorList>
            <person name="Stajich J.E."/>
            <person name="Carter-House D."/>
            <person name="Gryganskyi A."/>
        </authorList>
    </citation>
    <scope>NUCLEOTIDE SEQUENCE [LARGE SCALE GENOMIC DNA]</scope>
    <source>
        <strain evidence="2 3">AG-B5</strain>
    </source>
</reference>
<feature type="domain" description="PPM-type phosphatase" evidence="1">
    <location>
        <begin position="121"/>
        <end position="326"/>
    </location>
</feature>
<dbReference type="InterPro" id="IPR015655">
    <property type="entry name" value="PP2C"/>
</dbReference>
<dbReference type="EMBL" id="JASJQH010006942">
    <property type="protein sequence ID" value="KAK9722715.1"/>
    <property type="molecule type" value="Genomic_DNA"/>
</dbReference>
<dbReference type="SMART" id="SM00332">
    <property type="entry name" value="PP2Cc"/>
    <property type="match status" value="1"/>
</dbReference>
<evidence type="ECO:0000259" key="1">
    <source>
        <dbReference type="PROSITE" id="PS51746"/>
    </source>
</evidence>
<proteinExistence type="predicted"/>
<dbReference type="Proteomes" id="UP001479436">
    <property type="component" value="Unassembled WGS sequence"/>
</dbReference>
<dbReference type="SUPFAM" id="SSF81606">
    <property type="entry name" value="PP2C-like"/>
    <property type="match status" value="1"/>
</dbReference>
<evidence type="ECO:0000313" key="2">
    <source>
        <dbReference type="EMBL" id="KAK9722715.1"/>
    </source>
</evidence>
<dbReference type="PANTHER" id="PTHR13832">
    <property type="entry name" value="PROTEIN PHOSPHATASE 2C"/>
    <property type="match status" value="1"/>
</dbReference>
<name>A0ABR2W8M3_9FUNG</name>
<dbReference type="Pfam" id="PF00481">
    <property type="entry name" value="PP2C"/>
    <property type="match status" value="1"/>
</dbReference>
<dbReference type="PROSITE" id="PS51746">
    <property type="entry name" value="PPM_2"/>
    <property type="match status" value="1"/>
</dbReference>
<dbReference type="Gene3D" id="3.60.40.10">
    <property type="entry name" value="PPM-type phosphatase domain"/>
    <property type="match status" value="1"/>
</dbReference>
<accession>A0ABR2W8M3</accession>
<gene>
    <name evidence="2" type="ORF">K7432_002474</name>
</gene>
<evidence type="ECO:0000313" key="3">
    <source>
        <dbReference type="Proteomes" id="UP001479436"/>
    </source>
</evidence>
<dbReference type="InterPro" id="IPR001932">
    <property type="entry name" value="PPM-type_phosphatase-like_dom"/>
</dbReference>
<protein>
    <recommendedName>
        <fullName evidence="1">PPM-type phosphatase domain-containing protein</fullName>
    </recommendedName>
</protein>
<dbReference type="InterPro" id="IPR036457">
    <property type="entry name" value="PPM-type-like_dom_sf"/>
</dbReference>
<dbReference type="CDD" id="cd00143">
    <property type="entry name" value="PP2Cc"/>
    <property type="match status" value="1"/>
</dbReference>
<keyword evidence="3" id="KW-1185">Reference proteome</keyword>
<sequence>MIRSTFSGALKQVKPALTSNERICFTHHLQQRSISSTRGALNTQSHWLKYALGGGLAGGFGTYTYLKYTSPNKKVVFIKDESTTISQLGNDSTSTGLLSKASINSRLRNNETAFSFPGKKIVSKIEINQLASNDPIEDHHSEIITDDQRFFLLGVFDGHSGPQCSNRLSRELLPRLKDSLTPLLRANSSEEKIREMLESTMVNMDEEIVKGALEKMIQDPEKAVQRYLPEALSGSCALVACLDSDSGDIYVACTGDSRALLGRKRSDGTFEAVPLSIDQTAKNESEKKRILSEHPGEEETVLVRNRVLGSLGKLFILWLFLVYDKF</sequence>
<organism evidence="2 3">
    <name type="scientific">Basidiobolus ranarum</name>
    <dbReference type="NCBI Taxonomy" id="34480"/>
    <lineage>
        <taxon>Eukaryota</taxon>
        <taxon>Fungi</taxon>
        <taxon>Fungi incertae sedis</taxon>
        <taxon>Zoopagomycota</taxon>
        <taxon>Entomophthoromycotina</taxon>
        <taxon>Basidiobolomycetes</taxon>
        <taxon>Basidiobolales</taxon>
        <taxon>Basidiobolaceae</taxon>
        <taxon>Basidiobolus</taxon>
    </lineage>
</organism>